<organism evidence="2 3">
    <name type="scientific">Zhouia amylolytica</name>
    <dbReference type="NCBI Taxonomy" id="376730"/>
    <lineage>
        <taxon>Bacteria</taxon>
        <taxon>Pseudomonadati</taxon>
        <taxon>Bacteroidota</taxon>
        <taxon>Flavobacteriia</taxon>
        <taxon>Flavobacteriales</taxon>
        <taxon>Flavobacteriaceae</taxon>
        <taxon>Zhouia</taxon>
    </lineage>
</organism>
<protein>
    <recommendedName>
        <fullName evidence="4">Membrane or secreted protein</fullName>
    </recommendedName>
</protein>
<evidence type="ECO:0000313" key="3">
    <source>
        <dbReference type="Proteomes" id="UP000183209"/>
    </source>
</evidence>
<evidence type="ECO:0000313" key="2">
    <source>
        <dbReference type="EMBL" id="SFT08098.1"/>
    </source>
</evidence>
<feature type="chain" id="PRO_5010333328" description="Membrane or secreted protein" evidence="1">
    <location>
        <begin position="22"/>
        <end position="158"/>
    </location>
</feature>
<dbReference type="Proteomes" id="UP000183209">
    <property type="component" value="Unassembled WGS sequence"/>
</dbReference>
<evidence type="ECO:0000256" key="1">
    <source>
        <dbReference type="SAM" id="SignalP"/>
    </source>
</evidence>
<proteinExistence type="predicted"/>
<sequence length="158" mass="18314">MKTKIGFCLAFIMTMVLLGCAQEKNVQADEMLKDETKQNEIMTAIVEDHEMMMNMMDHIKKNDHAMQMMRGDSVMMYDMMQGNQMVDLMRGSPKMMGTMMQHMMKMATEDTTACKAMGSMMMGNEHMMRMMQDLMHEKGMMGNGKTSQMHMEQHQHDN</sequence>
<gene>
    <name evidence="2" type="ORF">SAMN04487906_2832</name>
</gene>
<accession>A0A1I6V339</accession>
<dbReference type="AlphaFoldDB" id="A0A1I6V339"/>
<dbReference type="RefSeq" id="WP_139226726.1">
    <property type="nucleotide sequence ID" value="NZ_FPAG01000008.1"/>
</dbReference>
<name>A0A1I6V339_9FLAO</name>
<keyword evidence="1" id="KW-0732">Signal</keyword>
<dbReference type="EMBL" id="FPAG01000008">
    <property type="protein sequence ID" value="SFT08098.1"/>
    <property type="molecule type" value="Genomic_DNA"/>
</dbReference>
<feature type="signal peptide" evidence="1">
    <location>
        <begin position="1"/>
        <end position="21"/>
    </location>
</feature>
<evidence type="ECO:0008006" key="4">
    <source>
        <dbReference type="Google" id="ProtNLM"/>
    </source>
</evidence>
<reference evidence="2 3" key="1">
    <citation type="submission" date="2016-10" db="EMBL/GenBank/DDBJ databases">
        <authorList>
            <person name="de Groot N.N."/>
        </authorList>
    </citation>
    <scope>NUCLEOTIDE SEQUENCE [LARGE SCALE GENOMIC DNA]</scope>
    <source>
        <strain evidence="2 3">CGMCC 1.6114</strain>
    </source>
</reference>
<dbReference type="PROSITE" id="PS51257">
    <property type="entry name" value="PROKAR_LIPOPROTEIN"/>
    <property type="match status" value="1"/>
</dbReference>